<sequence>MNSTVQIKVQVLRRKVAMQKEGKPRFLKHHSNSVRGVAFSPRDRYLFCSGAYDGKVNLYSSLRMELLMSYSITTMAVAKNVNAVRFTSDGSRILACTTSRRLSVVDVERGEQLLAYDNCAASGRDRTGLATDPTSPNIAVSVAVNGKGLTLLDLRMPLPLDYVYDLHSSTIRDIVFLESSWPWATSNGLLSTIVTAGSDGCCKVCTMDGRILHTFYSGRHLNTVCPTPEPFQGFLSNGFYSVIMSGGDKITSYVPNLGIQESFCENRDKPIWKVRYTSNGSFLYSVCEGGVVRKYRRYPDRHEYLGEVYTHKGDIQDLDISPYDEYLITASKDRTVGVLRLGAPSHGWTDYGELT</sequence>
<keyword evidence="2" id="KW-0677">Repeat</keyword>
<dbReference type="SUPFAM" id="SSF50978">
    <property type="entry name" value="WD40 repeat-like"/>
    <property type="match status" value="1"/>
</dbReference>
<dbReference type="SMART" id="SM00320">
    <property type="entry name" value="WD40"/>
    <property type="match status" value="5"/>
</dbReference>
<protein>
    <recommendedName>
        <fullName evidence="6">POC1 centriolar B</fullName>
    </recommendedName>
</protein>
<evidence type="ECO:0000256" key="3">
    <source>
        <dbReference type="PROSITE-ProRule" id="PRU00221"/>
    </source>
</evidence>
<name>A0A8R2NTD9_ACYPI</name>
<dbReference type="RefSeq" id="XP_029345425.1">
    <property type="nucleotide sequence ID" value="XM_029489565.1"/>
</dbReference>
<reference evidence="5" key="1">
    <citation type="submission" date="2010-06" db="EMBL/GenBank/DDBJ databases">
        <authorList>
            <person name="Jiang H."/>
            <person name="Abraham K."/>
            <person name="Ali S."/>
            <person name="Alsbrooks S.L."/>
            <person name="Anim B.N."/>
            <person name="Anosike U.S."/>
            <person name="Attaway T."/>
            <person name="Bandaranaike D.P."/>
            <person name="Battles P.K."/>
            <person name="Bell S.N."/>
            <person name="Bell A.V."/>
            <person name="Beltran B."/>
            <person name="Bickham C."/>
            <person name="Bustamante Y."/>
            <person name="Caleb T."/>
            <person name="Canada A."/>
            <person name="Cardenas V."/>
            <person name="Carter K."/>
            <person name="Chacko J."/>
            <person name="Chandrabose M.N."/>
            <person name="Chavez D."/>
            <person name="Chavez A."/>
            <person name="Chen L."/>
            <person name="Chu H.-S."/>
            <person name="Claassen K.J."/>
            <person name="Cockrell R."/>
            <person name="Collins M."/>
            <person name="Cooper J.A."/>
            <person name="Cree A."/>
            <person name="Curry S.M."/>
            <person name="Da Y."/>
            <person name="Dao M.D."/>
            <person name="Das B."/>
            <person name="Davila M.-L."/>
            <person name="Davy-Carroll L."/>
            <person name="Denson S."/>
            <person name="Dinh H."/>
            <person name="Ebong V.E."/>
            <person name="Edwards J.R."/>
            <person name="Egan A."/>
            <person name="El-Daye J."/>
            <person name="Escobedo L."/>
            <person name="Fernandez S."/>
            <person name="Fernando P.R."/>
            <person name="Flagg N."/>
            <person name="Forbes L.D."/>
            <person name="Fowler R.G."/>
            <person name="Fu Q."/>
            <person name="Gabisi R.A."/>
            <person name="Ganer J."/>
            <person name="Garbino Pronczuk A."/>
            <person name="Garcia R.M."/>
            <person name="Garner T."/>
            <person name="Garrett T.E."/>
            <person name="Gonzalez D.A."/>
            <person name="Hamid H."/>
            <person name="Hawkins E.S."/>
            <person name="Hirani K."/>
            <person name="Hogues M.E."/>
            <person name="Hollins B."/>
            <person name="Hsiao C.-H."/>
            <person name="Jabil R."/>
            <person name="James M.L."/>
            <person name="Jhangiani S.N."/>
            <person name="Johnson B."/>
            <person name="Johnson Q."/>
            <person name="Joshi V."/>
            <person name="Kalu J.B."/>
            <person name="Kam C."/>
            <person name="Kashfia A."/>
            <person name="Keebler J."/>
            <person name="Kisamo H."/>
            <person name="Kovar C.L."/>
            <person name="Lago L.A."/>
            <person name="Lai C.-Y."/>
            <person name="Laidlaw J."/>
            <person name="Lara F."/>
            <person name="Le T.-K."/>
            <person name="Lee S.L."/>
            <person name="Legall F.H."/>
            <person name="Lemon S.J."/>
            <person name="Lewis L.R."/>
            <person name="Li B."/>
            <person name="Liu Y."/>
            <person name="Liu Y.-S."/>
            <person name="Lopez J."/>
            <person name="Lozado R.J."/>
            <person name="Lu J."/>
            <person name="Madu R.C."/>
            <person name="Maheshwari M."/>
            <person name="Maheshwari R."/>
            <person name="Malloy K."/>
            <person name="Martinez E."/>
            <person name="Mathew T."/>
            <person name="Mercado I.C."/>
            <person name="Mercado C."/>
            <person name="Meyer B."/>
            <person name="Montgomery K."/>
            <person name="Morgan M.B."/>
            <person name="Munidasa M."/>
            <person name="Nazareth L.V."/>
            <person name="Nelson J."/>
            <person name="Ng B.M."/>
            <person name="Nguyen N.B."/>
            <person name="Nguyen P.Q."/>
            <person name="Nguyen T."/>
            <person name="Obregon M."/>
            <person name="Okwuonu G.O."/>
            <person name="Onwere C.G."/>
            <person name="Orozco G."/>
            <person name="Parra A."/>
            <person name="Patel S."/>
            <person name="Patil S."/>
            <person name="Perez A."/>
            <person name="Perez Y."/>
            <person name="Pham C."/>
            <person name="Primus E.L."/>
            <person name="Pu L.-L."/>
            <person name="Puazo M."/>
            <person name="Qin X."/>
            <person name="Quiroz J.B."/>
            <person name="Reese J."/>
            <person name="Richards S."/>
            <person name="Rives C.M."/>
            <person name="Robberts R."/>
            <person name="Ruiz S.J."/>
            <person name="Ruiz M.J."/>
            <person name="Santibanez J."/>
            <person name="Schneider B.W."/>
            <person name="Sisson I."/>
            <person name="Smith M."/>
            <person name="Sodergren E."/>
            <person name="Song X.-Z."/>
            <person name="Song B.B."/>
            <person name="Summersgill H."/>
            <person name="Thelus R."/>
            <person name="Thornton R.D."/>
            <person name="Trejos Z.Y."/>
            <person name="Usmani K."/>
            <person name="Vattathil S."/>
            <person name="Villasana D."/>
            <person name="Walker D.L."/>
            <person name="Wang S."/>
            <person name="Wang K."/>
            <person name="White C.S."/>
            <person name="Williams A.C."/>
            <person name="Williamson J."/>
            <person name="Wilson K."/>
            <person name="Woghiren I.O."/>
            <person name="Woodworth J.R."/>
            <person name="Worley K.C."/>
            <person name="Wright R.A."/>
            <person name="Wu W."/>
            <person name="Young L."/>
            <person name="Zhang L."/>
            <person name="Zhang J."/>
            <person name="Zhu Y."/>
            <person name="Muzny D.M."/>
            <person name="Weinstock G."/>
            <person name="Gibbs R.A."/>
        </authorList>
    </citation>
    <scope>NUCLEOTIDE SEQUENCE [LARGE SCALE GENOMIC DNA]</scope>
    <source>
        <strain evidence="5">LSR1</strain>
    </source>
</reference>
<evidence type="ECO:0000313" key="4">
    <source>
        <dbReference type="EnsemblMetazoa" id="XP_029345424.1"/>
    </source>
</evidence>
<keyword evidence="1 3" id="KW-0853">WD repeat</keyword>
<proteinExistence type="predicted"/>
<feature type="repeat" description="WD" evidence="3">
    <location>
        <begin position="27"/>
        <end position="69"/>
    </location>
</feature>
<dbReference type="OMA" id="SWPWCKG"/>
<dbReference type="Gene3D" id="2.130.10.10">
    <property type="entry name" value="YVTN repeat-like/Quinoprotein amine dehydrogenase"/>
    <property type="match status" value="2"/>
</dbReference>
<dbReference type="RefSeq" id="XP_029345424.1">
    <property type="nucleotide sequence ID" value="XM_029489564.1"/>
</dbReference>
<keyword evidence="5" id="KW-1185">Reference proteome</keyword>
<dbReference type="PANTHER" id="PTHR44019">
    <property type="entry name" value="WD REPEAT-CONTAINING PROTEIN 55"/>
    <property type="match status" value="1"/>
</dbReference>
<evidence type="ECO:0000313" key="5">
    <source>
        <dbReference type="Proteomes" id="UP000007819"/>
    </source>
</evidence>
<dbReference type="Pfam" id="PF00400">
    <property type="entry name" value="WD40"/>
    <property type="match status" value="2"/>
</dbReference>
<dbReference type="InterPro" id="IPR015943">
    <property type="entry name" value="WD40/YVTN_repeat-like_dom_sf"/>
</dbReference>
<evidence type="ECO:0000256" key="2">
    <source>
        <dbReference type="ARBA" id="ARBA00022737"/>
    </source>
</evidence>
<evidence type="ECO:0000256" key="1">
    <source>
        <dbReference type="ARBA" id="ARBA00022574"/>
    </source>
</evidence>
<dbReference type="InterPro" id="IPR001680">
    <property type="entry name" value="WD40_rpt"/>
</dbReference>
<dbReference type="AlphaFoldDB" id="A0A8R2NTD9"/>
<evidence type="ECO:0008006" key="6">
    <source>
        <dbReference type="Google" id="ProtNLM"/>
    </source>
</evidence>
<dbReference type="Proteomes" id="UP000007819">
    <property type="component" value="Chromosome A2"/>
</dbReference>
<dbReference type="EnsemblMetazoa" id="XM_029489564.1">
    <property type="protein sequence ID" value="XP_029345424.1"/>
    <property type="gene ID" value="LOC100167932"/>
</dbReference>
<dbReference type="EnsemblMetazoa" id="XM_029489565.1">
    <property type="protein sequence ID" value="XP_029345425.1"/>
    <property type="gene ID" value="LOC100167932"/>
</dbReference>
<dbReference type="InterPro" id="IPR050505">
    <property type="entry name" value="WDR55/POC1"/>
</dbReference>
<dbReference type="InterPro" id="IPR036322">
    <property type="entry name" value="WD40_repeat_dom_sf"/>
</dbReference>
<dbReference type="OrthoDB" id="1602884at2759"/>
<dbReference type="GeneID" id="100167932"/>
<accession>A0A8R2NTD9</accession>
<dbReference type="PROSITE" id="PS50082">
    <property type="entry name" value="WD_REPEATS_2"/>
    <property type="match status" value="1"/>
</dbReference>
<organism evidence="4 5">
    <name type="scientific">Acyrthosiphon pisum</name>
    <name type="common">Pea aphid</name>
    <dbReference type="NCBI Taxonomy" id="7029"/>
    <lineage>
        <taxon>Eukaryota</taxon>
        <taxon>Metazoa</taxon>
        <taxon>Ecdysozoa</taxon>
        <taxon>Arthropoda</taxon>
        <taxon>Hexapoda</taxon>
        <taxon>Insecta</taxon>
        <taxon>Pterygota</taxon>
        <taxon>Neoptera</taxon>
        <taxon>Paraneoptera</taxon>
        <taxon>Hemiptera</taxon>
        <taxon>Sternorrhyncha</taxon>
        <taxon>Aphidomorpha</taxon>
        <taxon>Aphidoidea</taxon>
        <taxon>Aphididae</taxon>
        <taxon>Macrosiphini</taxon>
        <taxon>Acyrthosiphon</taxon>
    </lineage>
</organism>
<reference evidence="4" key="2">
    <citation type="submission" date="2022-06" db="UniProtKB">
        <authorList>
            <consortium name="EnsemblMetazoa"/>
        </authorList>
    </citation>
    <scope>IDENTIFICATION</scope>
</reference>
<dbReference type="PANTHER" id="PTHR44019:SF8">
    <property type="entry name" value="POC1 CENTRIOLAR PROTEIN HOMOLOG"/>
    <property type="match status" value="1"/>
</dbReference>